<keyword evidence="7" id="KW-1185">Reference proteome</keyword>
<evidence type="ECO:0000256" key="1">
    <source>
        <dbReference type="ARBA" id="ARBA00004308"/>
    </source>
</evidence>
<protein>
    <submittedName>
        <fullName evidence="8">AP-4 complex subunit epsilon-1-like isoform X1</fullName>
    </submittedName>
</protein>
<name>A0ABM1SAW5_LIMPO</name>
<dbReference type="InterPro" id="IPR011989">
    <property type="entry name" value="ARM-like"/>
</dbReference>
<comment type="subcellular location">
    <subcellularLocation>
        <location evidence="1">Endomembrane system</location>
    </subcellularLocation>
</comment>
<dbReference type="SUPFAM" id="SSF48371">
    <property type="entry name" value="ARM repeat"/>
    <property type="match status" value="1"/>
</dbReference>
<keyword evidence="4" id="KW-0472">Membrane</keyword>
<dbReference type="PANTHER" id="PTHR22780">
    <property type="entry name" value="ADAPTIN, ALPHA/GAMMA/EPSILON"/>
    <property type="match status" value="1"/>
</dbReference>
<organism evidence="7 8">
    <name type="scientific">Limulus polyphemus</name>
    <name type="common">Atlantic horseshoe crab</name>
    <dbReference type="NCBI Taxonomy" id="6850"/>
    <lineage>
        <taxon>Eukaryota</taxon>
        <taxon>Metazoa</taxon>
        <taxon>Ecdysozoa</taxon>
        <taxon>Arthropoda</taxon>
        <taxon>Chelicerata</taxon>
        <taxon>Merostomata</taxon>
        <taxon>Xiphosura</taxon>
        <taxon>Limulidae</taxon>
        <taxon>Limulus</taxon>
    </lineage>
</organism>
<dbReference type="Gene3D" id="1.25.10.10">
    <property type="entry name" value="Leucine-rich Repeat Variant"/>
    <property type="match status" value="1"/>
</dbReference>
<proteinExistence type="predicted"/>
<feature type="region of interest" description="Disordered" evidence="5">
    <location>
        <begin position="727"/>
        <end position="755"/>
    </location>
</feature>
<dbReference type="RefSeq" id="XP_022240770.1">
    <property type="nucleotide sequence ID" value="XM_022385062.1"/>
</dbReference>
<evidence type="ECO:0000313" key="7">
    <source>
        <dbReference type="Proteomes" id="UP000694941"/>
    </source>
</evidence>
<keyword evidence="2" id="KW-0813">Transport</keyword>
<evidence type="ECO:0000259" key="6">
    <source>
        <dbReference type="Pfam" id="PF01602"/>
    </source>
</evidence>
<gene>
    <name evidence="8" type="primary">LOC106458750</name>
</gene>
<evidence type="ECO:0000256" key="5">
    <source>
        <dbReference type="SAM" id="MobiDB-lite"/>
    </source>
</evidence>
<dbReference type="InterPro" id="IPR002553">
    <property type="entry name" value="Clathrin/coatomer_adapt-like_N"/>
</dbReference>
<reference evidence="8" key="1">
    <citation type="submission" date="2025-08" db="UniProtKB">
        <authorList>
            <consortium name="RefSeq"/>
        </authorList>
    </citation>
    <scope>IDENTIFICATION</scope>
    <source>
        <tissue evidence="8">Muscle</tissue>
    </source>
</reference>
<sequence>MVYEMTDFWGKSLGSFQSFLSSKTGLSRAESVASTLGSLSCQLHQENFIKAVASAESKQEEEDLVKKEINVVENILSKPGISPKLVEQCLIQALYCEMLGYPVTFAYVHAVKLAQQGNIQQKRIGYLASSQFLSMENELGLLLINTIQKDIRSTNVANICMGLQAVSYVVNTEMVPAVSFMVEEKLKHAHAAVRKYAVLALQHCLLQASNHHSIQSALLRLEQVLSDSDISVVAAAVTTLETVVKTKNVTLCQHLIPSLIQIQQQIIQGRLSAKFEFHSVPFPWLQIKLLRLLGLLCAGDKILSGSVGMILKETLQKAEVNQPVAYAIILECIVTINAIEAPPEMVELALKCVSKFLKSSSTDLKYLGVKVLSGVLNKLQDSFSTEHQDIVMECLQHPDETLHLKTLNLLYVICNPSNVHTVCAKMIDFLEKTHDTSLQRNLVSKVLQLAGKHSSDHKWIIVTLERLLRTTDNIISSESICEVMKRLKGGFSHKTEGRDLMLFAASTYWNLCTSSALSDMPELLIQLSAWTLAECWCELKDVTTSKLQEKLCQLLQLPVCSDETKLCILSSLTNVTLKCSDISKNVPSLLTAFLEKENSPLIKQKTNELLRLICSPDIKTKLCKLPDVENIDSTLSFLDEYVCEALQRNESPYLPWRSHINQHTNLTDGVNRNVYSVFKFECNQSSSSSPVDSYCGSYSVQSDPSFHSFQSSQDSYKHKTSTKTKKVWTLEGRKKENSKKLPSSSSQESFPVEELPAENLHSDALLISSSSKLEEDLERETLKQTLFAGVSTAQQITEVVDKKCVVEECSSNTSELTPALKDLHKDNRPEHLNSNV</sequence>
<dbReference type="InterPro" id="IPR050840">
    <property type="entry name" value="Adaptor_Complx_Large_Subunit"/>
</dbReference>
<evidence type="ECO:0000313" key="8">
    <source>
        <dbReference type="RefSeq" id="XP_022240770.1"/>
    </source>
</evidence>
<accession>A0ABM1SAW5</accession>
<keyword evidence="3" id="KW-0653">Protein transport</keyword>
<dbReference type="Pfam" id="PF01602">
    <property type="entry name" value="Adaptin_N"/>
    <property type="match status" value="1"/>
</dbReference>
<evidence type="ECO:0000256" key="2">
    <source>
        <dbReference type="ARBA" id="ARBA00022448"/>
    </source>
</evidence>
<dbReference type="Proteomes" id="UP000694941">
    <property type="component" value="Unplaced"/>
</dbReference>
<feature type="compositionally biased region" description="Low complexity" evidence="5">
    <location>
        <begin position="740"/>
        <end position="754"/>
    </location>
</feature>
<evidence type="ECO:0000256" key="3">
    <source>
        <dbReference type="ARBA" id="ARBA00022927"/>
    </source>
</evidence>
<feature type="domain" description="Clathrin/coatomer adaptor adaptin-like N-terminal" evidence="6">
    <location>
        <begin position="72"/>
        <end position="614"/>
    </location>
</feature>
<dbReference type="InterPro" id="IPR016024">
    <property type="entry name" value="ARM-type_fold"/>
</dbReference>
<dbReference type="GeneID" id="106458750"/>
<evidence type="ECO:0000256" key="4">
    <source>
        <dbReference type="ARBA" id="ARBA00023136"/>
    </source>
</evidence>